<gene>
    <name evidence="1" type="ORF">A7E78_01965</name>
</gene>
<dbReference type="AlphaFoldDB" id="A0A1L3GSW1"/>
<accession>A0A1L3GSW1</accession>
<sequence length="116" mass="13092">MVKNKLIRLAELIQEDFPEKIVAAFRSNEKQSLTKRLDVVNQAITFHRERAETLWLQAGRKRTPAEKRATAQAELAAFVFAYLTGDGKEYANSAIEALNALGRQAEEDLVKSLCRT</sequence>
<organism evidence="1 2">
    <name type="scientific">Syntrophotalea acetylenivorans</name>
    <dbReference type="NCBI Taxonomy" id="1842532"/>
    <lineage>
        <taxon>Bacteria</taxon>
        <taxon>Pseudomonadati</taxon>
        <taxon>Thermodesulfobacteriota</taxon>
        <taxon>Desulfuromonadia</taxon>
        <taxon>Desulfuromonadales</taxon>
        <taxon>Syntrophotaleaceae</taxon>
        <taxon>Syntrophotalea</taxon>
    </lineage>
</organism>
<reference evidence="1 2" key="1">
    <citation type="journal article" date="2017" name="Genome Announc.">
        <title>Complete Genome Sequences of Two Acetylene-Fermenting Pelobacter acetylenicus Strains.</title>
        <authorList>
            <person name="Sutton J.M."/>
            <person name="Baesman S.M."/>
            <person name="Fierst J.L."/>
            <person name="Poret-Peterson A.T."/>
            <person name="Oremland R.S."/>
            <person name="Dunlap D.S."/>
            <person name="Akob D.M."/>
        </authorList>
    </citation>
    <scope>NUCLEOTIDE SEQUENCE [LARGE SCALE GENOMIC DNA]</scope>
    <source>
        <strain evidence="1 2">SFB93</strain>
    </source>
</reference>
<keyword evidence="2" id="KW-1185">Reference proteome</keyword>
<proteinExistence type="predicted"/>
<dbReference type="EMBL" id="CP015519">
    <property type="protein sequence ID" value="APG28975.1"/>
    <property type="molecule type" value="Genomic_DNA"/>
</dbReference>
<name>A0A1L3GSW1_9BACT</name>
<evidence type="ECO:0000313" key="2">
    <source>
        <dbReference type="Proteomes" id="UP000182517"/>
    </source>
</evidence>
<dbReference type="KEGG" id="pef:A7E78_01965"/>
<evidence type="ECO:0000313" key="1">
    <source>
        <dbReference type="EMBL" id="APG28975.1"/>
    </source>
</evidence>
<dbReference type="STRING" id="1842532.A7E78_01965"/>
<protein>
    <submittedName>
        <fullName evidence="1">Uncharacterized protein</fullName>
    </submittedName>
</protein>
<dbReference type="Proteomes" id="UP000182517">
    <property type="component" value="Chromosome"/>
</dbReference>